<feature type="compositionally biased region" description="Low complexity" evidence="1">
    <location>
        <begin position="1205"/>
        <end position="1216"/>
    </location>
</feature>
<feature type="compositionally biased region" description="Low complexity" evidence="1">
    <location>
        <begin position="9"/>
        <end position="25"/>
    </location>
</feature>
<evidence type="ECO:0000313" key="3">
    <source>
        <dbReference type="EMBL" id="KAL3083548.1"/>
    </source>
</evidence>
<feature type="compositionally biased region" description="Low complexity" evidence="1">
    <location>
        <begin position="1223"/>
        <end position="1233"/>
    </location>
</feature>
<feature type="compositionally biased region" description="Low complexity" evidence="1">
    <location>
        <begin position="1512"/>
        <end position="1521"/>
    </location>
</feature>
<feature type="region of interest" description="Disordered" evidence="1">
    <location>
        <begin position="1511"/>
        <end position="1572"/>
    </location>
</feature>
<feature type="compositionally biased region" description="Polar residues" evidence="1">
    <location>
        <begin position="580"/>
        <end position="598"/>
    </location>
</feature>
<feature type="region of interest" description="Disordered" evidence="1">
    <location>
        <begin position="1269"/>
        <end position="1288"/>
    </location>
</feature>
<organism evidence="3 4">
    <name type="scientific">Heterodera trifolii</name>
    <dbReference type="NCBI Taxonomy" id="157864"/>
    <lineage>
        <taxon>Eukaryota</taxon>
        <taxon>Metazoa</taxon>
        <taxon>Ecdysozoa</taxon>
        <taxon>Nematoda</taxon>
        <taxon>Chromadorea</taxon>
        <taxon>Rhabditida</taxon>
        <taxon>Tylenchina</taxon>
        <taxon>Tylenchomorpha</taxon>
        <taxon>Tylenchoidea</taxon>
        <taxon>Heteroderidae</taxon>
        <taxon>Heteroderinae</taxon>
        <taxon>Heterodera</taxon>
    </lineage>
</organism>
<dbReference type="InterPro" id="IPR001849">
    <property type="entry name" value="PH_domain"/>
</dbReference>
<feature type="compositionally biased region" description="Polar residues" evidence="1">
    <location>
        <begin position="306"/>
        <end position="315"/>
    </location>
</feature>
<name>A0ABD2IVA2_9BILA</name>
<dbReference type="Proteomes" id="UP001620626">
    <property type="component" value="Unassembled WGS sequence"/>
</dbReference>
<feature type="compositionally biased region" description="Low complexity" evidence="1">
    <location>
        <begin position="1534"/>
        <end position="1549"/>
    </location>
</feature>
<dbReference type="SUPFAM" id="SSF50729">
    <property type="entry name" value="PH domain-like"/>
    <property type="match status" value="1"/>
</dbReference>
<feature type="compositionally biased region" description="Basic and acidic residues" evidence="1">
    <location>
        <begin position="1589"/>
        <end position="1599"/>
    </location>
</feature>
<feature type="compositionally biased region" description="Polar residues" evidence="1">
    <location>
        <begin position="1247"/>
        <end position="1258"/>
    </location>
</feature>
<feature type="region of interest" description="Disordered" evidence="1">
    <location>
        <begin position="379"/>
        <end position="465"/>
    </location>
</feature>
<feature type="region of interest" description="Disordered" evidence="1">
    <location>
        <begin position="1085"/>
        <end position="1108"/>
    </location>
</feature>
<gene>
    <name evidence="3" type="ORF">niasHT_037712</name>
</gene>
<evidence type="ECO:0000256" key="1">
    <source>
        <dbReference type="SAM" id="MobiDB-lite"/>
    </source>
</evidence>
<feature type="compositionally biased region" description="Polar residues" evidence="1">
    <location>
        <begin position="1439"/>
        <end position="1452"/>
    </location>
</feature>
<feature type="compositionally biased region" description="Low complexity" evidence="1">
    <location>
        <begin position="1093"/>
        <end position="1108"/>
    </location>
</feature>
<feature type="compositionally biased region" description="Low complexity" evidence="1">
    <location>
        <begin position="820"/>
        <end position="832"/>
    </location>
</feature>
<reference evidence="3 4" key="1">
    <citation type="submission" date="2024-10" db="EMBL/GenBank/DDBJ databases">
        <authorList>
            <person name="Kim D."/>
        </authorList>
    </citation>
    <scope>NUCLEOTIDE SEQUENCE [LARGE SCALE GENOMIC DNA]</scope>
    <source>
        <strain evidence="3">BH-2024</strain>
    </source>
</reference>
<dbReference type="PANTHER" id="PTHR46007">
    <property type="entry name" value="MEDIATOR OF RNA POLYMERASE II TRANSCRIPTION SUBUNIT 12"/>
    <property type="match status" value="1"/>
</dbReference>
<sequence length="1671" mass="179708">MQQIIRAHSPSSSLISSPSSAGASSTLQEGDGVRKSGPIVLLNSNNSKKKGQSMYAVLSERALELHESEKAQRKKKGTKSIVDLSKCFNVSQQNCPKSRSTCVCLLMPDECFAFRGETETETSDWYSSLLFAVISARALRLGRPVFANEFFECVWDVTVWPTQPKLKISPQNPDNSPNICAKLHHLDLKGKKRLCFYPHTIILCNVGIEPALSGLPKSGIPPFRNTDFVEFSRHYIASYGSQEKFFIMRIGRGSPMGSCEAWIQCESEETAADVKNKLADIIRRETEKKQCALLALGNIAKGGGSPSSFANGTASQQRHHQHHQHHALPGTSTTYAAPLTTTAAPVAGAGVPASGTACSGGQMAAASVANGQLAQHSVAANGGGFSHQNNRPPPELETISEDERQQQLEQQQQFAGAEQRSPATSVSSSSNGVGGAGSGPPQQQRHNHHGHPHHHHLSQSAREKRLELRECKAKVDSLEEEEQRFREQQQQSYCAAAIANGESRWRLHNLWATAAPTTAATASGSFDGTGSVAAAAGVCTSAGGALMMSHSQSRPAYLGCAATTTAPTINGAKLFRRRGSATSMDSNRSSSLRANKSEQQMACRNWARKSPLEINNNGINDFDIRWINRTDSLNMLGAGAMGCFFYGAEEETEDSGGTLRIPCADGEENNSQENSRSASSLNLSASAVSTAPLAAAATTPTAAPGPAACIVEALVECHAEAGTEELSGDDHDDNDDGPPTQQQITPTALGAPPAATKPDNGDGTSTEGEETAPDDGKAAHRAAQHIDLATVRRRRKQQQKQVGGGQHDDDEDDEHEHEQQQPVAEQQQRLRQRQQQLLLANTESSSQEAADEADQSCCSSSIASSSSVTCREEVSADNHLVTAVSSSTVAAADQFCHSQQQMPNSSVAELAASADPLALSALALKPSSAVVAVDEHEYTTMDKVSCSSDSFSHLPVPQHWDRQHSSIGIGGCCQEEICSCASDSGDSCYSSMANGQLNPRAFSFSSTTDGGGSAGSSGIGCGGTGGATVSATACAARTAATLAGRISGGGCSGRAEGRHWTMASGVVPGMAAAMQQHHRNCAANNQHHHFSPRSHQQQQQHQQNHQQQMANSMNCSNMMMMGHGTTNCWPPESSSSSRFSMETSLITPLEEDEKQIGFVDEEERDKLCTEMSQQRVGGGTELRKRAFSLGSKSWITKPFRKLSSTHHSAGSGASSSAHHHHQQQQQSIGATTTNTSADHHPHHRQLHNSADSARSCTSSLAGSVHADLSTTPADQLHNSSSQTRLSHRLGSTSSFASCSITGHQNRSDSVGSSHSVAFSLPGGGSSLLTQKLLCKKQPSDDHLRSDDLVELEFMPQKKHHQQQFGGGCGATPAAMPVPFLTNFTHHSAQCVPTTVNEDALRSSPRARTSSCDEHNNNSQQHHNHHQQQQLATLHQLQQAKSTPLTTSRTSASIGAALDRSVGTGGSRHQPQQQRHHHRAWTGMTVADQQAADRAGTNGTRWTSQDHFPTICQQPQQQQQQQKLRPSESFIRSIQQQQQVLKQQQQQLQKNTPTNNNNSRMQRRQKKRSDFPLQEVQCFIAPAEREKIDAVTARSDRDSLSMRSQRSGSGSTFETIQECGGSVGPKRDSRMSTRHQSSRPPSSIASADSQQKLHQIVNNNTEEDEYIFSSKN</sequence>
<feature type="region of interest" description="Disordered" evidence="1">
    <location>
        <begin position="1396"/>
        <end position="1479"/>
    </location>
</feature>
<feature type="region of interest" description="Disordered" evidence="1">
    <location>
        <begin position="724"/>
        <end position="832"/>
    </location>
</feature>
<proteinExistence type="predicted"/>
<dbReference type="InterPro" id="IPR051647">
    <property type="entry name" value="Mediator_comp_sub12"/>
</dbReference>
<feature type="region of interest" description="Disordered" evidence="1">
    <location>
        <begin position="1202"/>
        <end position="1258"/>
    </location>
</feature>
<feature type="compositionally biased region" description="Low complexity" evidence="1">
    <location>
        <begin position="745"/>
        <end position="758"/>
    </location>
</feature>
<feature type="compositionally biased region" description="Polar residues" evidence="1">
    <location>
        <begin position="1550"/>
        <end position="1559"/>
    </location>
</feature>
<keyword evidence="4" id="KW-1185">Reference proteome</keyword>
<feature type="region of interest" description="Disordered" evidence="1">
    <location>
        <begin position="578"/>
        <end position="598"/>
    </location>
</feature>
<comment type="caution">
    <text evidence="3">The sequence shown here is derived from an EMBL/GenBank/DDBJ whole genome shotgun (WGS) entry which is preliminary data.</text>
</comment>
<evidence type="ECO:0000313" key="4">
    <source>
        <dbReference type="Proteomes" id="UP001620626"/>
    </source>
</evidence>
<evidence type="ECO:0000259" key="2">
    <source>
        <dbReference type="PROSITE" id="PS50003"/>
    </source>
</evidence>
<feature type="region of interest" description="Disordered" evidence="1">
    <location>
        <begin position="1"/>
        <end position="32"/>
    </location>
</feature>
<feature type="compositionally biased region" description="Polar residues" evidence="1">
    <location>
        <begin position="1600"/>
        <end position="1614"/>
    </location>
</feature>
<feature type="compositionally biased region" description="Basic residues" evidence="1">
    <location>
        <begin position="445"/>
        <end position="457"/>
    </location>
</feature>
<feature type="compositionally biased region" description="Basic residues" evidence="1">
    <location>
        <begin position="317"/>
        <end position="326"/>
    </location>
</feature>
<feature type="compositionally biased region" description="Polar residues" evidence="1">
    <location>
        <begin position="1637"/>
        <end position="1659"/>
    </location>
</feature>
<feature type="region of interest" description="Disordered" evidence="1">
    <location>
        <begin position="1589"/>
        <end position="1671"/>
    </location>
</feature>
<feature type="domain" description="PH" evidence="2">
    <location>
        <begin position="32"/>
        <end position="134"/>
    </location>
</feature>
<dbReference type="PROSITE" id="PS50003">
    <property type="entry name" value="PH_DOMAIN"/>
    <property type="match status" value="1"/>
</dbReference>
<feature type="region of interest" description="Disordered" evidence="1">
    <location>
        <begin position="305"/>
        <end position="333"/>
    </location>
</feature>
<protein>
    <recommendedName>
        <fullName evidence="2">PH domain-containing protein</fullName>
    </recommendedName>
</protein>
<dbReference type="EMBL" id="JBICBT010001100">
    <property type="protein sequence ID" value="KAL3083548.1"/>
    <property type="molecule type" value="Genomic_DNA"/>
</dbReference>
<accession>A0ABD2IVA2</accession>
<feature type="compositionally biased region" description="Low complexity" evidence="1">
    <location>
        <begin position="421"/>
        <end position="431"/>
    </location>
</feature>
<feature type="compositionally biased region" description="Acidic residues" evidence="1">
    <location>
        <begin position="724"/>
        <end position="736"/>
    </location>
</feature>
<dbReference type="InterPro" id="IPR011993">
    <property type="entry name" value="PH-like_dom_sf"/>
</dbReference>
<dbReference type="PANTHER" id="PTHR46007:SF8">
    <property type="entry name" value="C2H2-TYPE DOMAIN-CONTAINING PROTEIN"/>
    <property type="match status" value="1"/>
</dbReference>
<dbReference type="SMART" id="SM00233">
    <property type="entry name" value="PH"/>
    <property type="match status" value="1"/>
</dbReference>
<feature type="compositionally biased region" description="Low complexity" evidence="1">
    <location>
        <begin position="1416"/>
        <end position="1438"/>
    </location>
</feature>
<feature type="region of interest" description="Disordered" evidence="1">
    <location>
        <begin position="655"/>
        <end position="681"/>
    </location>
</feature>
<dbReference type="Gene3D" id="2.30.29.30">
    <property type="entry name" value="Pleckstrin-homology domain (PH domain)/Phosphotyrosine-binding domain (PTB)"/>
    <property type="match status" value="2"/>
</dbReference>